<evidence type="ECO:0000259" key="6">
    <source>
        <dbReference type="PROSITE" id="PS50157"/>
    </source>
</evidence>
<evidence type="ECO:0000256" key="4">
    <source>
        <dbReference type="ARBA" id="ARBA00022833"/>
    </source>
</evidence>
<dbReference type="PROSITE" id="PS00028">
    <property type="entry name" value="ZINC_FINGER_C2H2_1"/>
    <property type="match status" value="2"/>
</dbReference>
<dbReference type="GO" id="GO:0000978">
    <property type="term" value="F:RNA polymerase II cis-regulatory region sequence-specific DNA binding"/>
    <property type="evidence" value="ECO:0007669"/>
    <property type="project" value="TreeGrafter"/>
</dbReference>
<keyword evidence="4" id="KW-0862">Zinc</keyword>
<name>A0AA36FLN7_OCTVU</name>
<evidence type="ECO:0000313" key="7">
    <source>
        <dbReference type="EMBL" id="CAI9743796.1"/>
    </source>
</evidence>
<evidence type="ECO:0000256" key="1">
    <source>
        <dbReference type="ARBA" id="ARBA00022723"/>
    </source>
</evidence>
<dbReference type="AlphaFoldDB" id="A0AA36FLN7"/>
<keyword evidence="2" id="KW-0677">Repeat</keyword>
<dbReference type="EMBL" id="OX597842">
    <property type="protein sequence ID" value="CAI9743796.1"/>
    <property type="molecule type" value="Genomic_DNA"/>
</dbReference>
<evidence type="ECO:0000256" key="5">
    <source>
        <dbReference type="PROSITE-ProRule" id="PRU00042"/>
    </source>
</evidence>
<dbReference type="PROSITE" id="PS50157">
    <property type="entry name" value="ZINC_FINGER_C2H2_2"/>
    <property type="match status" value="2"/>
</dbReference>
<evidence type="ECO:0000313" key="8">
    <source>
        <dbReference type="Proteomes" id="UP001162480"/>
    </source>
</evidence>
<dbReference type="InterPro" id="IPR036236">
    <property type="entry name" value="Znf_C2H2_sf"/>
</dbReference>
<protein>
    <submittedName>
        <fullName evidence="7">Endothelial zinc finger induced by tumor necrosis factor alpha-like</fullName>
    </submittedName>
</protein>
<reference evidence="7" key="1">
    <citation type="submission" date="2023-08" db="EMBL/GenBank/DDBJ databases">
        <authorList>
            <person name="Alioto T."/>
            <person name="Alioto T."/>
            <person name="Gomez Garrido J."/>
        </authorList>
    </citation>
    <scope>NUCLEOTIDE SEQUENCE</scope>
</reference>
<dbReference type="SMART" id="SM00355">
    <property type="entry name" value="ZnF_C2H2"/>
    <property type="match status" value="2"/>
</dbReference>
<dbReference type="FunFam" id="3.30.160.60:FF:000557">
    <property type="entry name" value="zinc finger and SCAN domain-containing protein 29"/>
    <property type="match status" value="1"/>
</dbReference>
<evidence type="ECO:0000256" key="2">
    <source>
        <dbReference type="ARBA" id="ARBA00022737"/>
    </source>
</evidence>
<accession>A0AA36FLN7</accession>
<dbReference type="Pfam" id="PF00096">
    <property type="entry name" value="zf-C2H2"/>
    <property type="match status" value="2"/>
</dbReference>
<dbReference type="GO" id="GO:0000981">
    <property type="term" value="F:DNA-binding transcription factor activity, RNA polymerase II-specific"/>
    <property type="evidence" value="ECO:0007669"/>
    <property type="project" value="TreeGrafter"/>
</dbReference>
<sequence length="102" mass="11573">MAVRSHNTNVFIQVRSQITVISVVNHSLIIVSLQDTNIHTGEKPYRCDICGKSFSENCTLTAHKRIHTGEKPYHCNICSKSFTPNSYLTKHKHIHTGVKGKW</sequence>
<dbReference type="Proteomes" id="UP001162480">
    <property type="component" value="Chromosome 29"/>
</dbReference>
<feature type="domain" description="C2H2-type" evidence="6">
    <location>
        <begin position="73"/>
        <end position="100"/>
    </location>
</feature>
<proteinExistence type="predicted"/>
<dbReference type="PANTHER" id="PTHR23235:SF178">
    <property type="entry name" value="C2H2-TYPE DOMAIN-CONTAINING PROTEIN-RELATED"/>
    <property type="match status" value="1"/>
</dbReference>
<keyword evidence="1" id="KW-0479">Metal-binding</keyword>
<dbReference type="Gene3D" id="3.30.160.60">
    <property type="entry name" value="Classic Zinc Finger"/>
    <property type="match status" value="2"/>
</dbReference>
<dbReference type="InterPro" id="IPR013087">
    <property type="entry name" value="Znf_C2H2_type"/>
</dbReference>
<organism evidence="7 8">
    <name type="scientific">Octopus vulgaris</name>
    <name type="common">Common octopus</name>
    <dbReference type="NCBI Taxonomy" id="6645"/>
    <lineage>
        <taxon>Eukaryota</taxon>
        <taxon>Metazoa</taxon>
        <taxon>Spiralia</taxon>
        <taxon>Lophotrochozoa</taxon>
        <taxon>Mollusca</taxon>
        <taxon>Cephalopoda</taxon>
        <taxon>Coleoidea</taxon>
        <taxon>Octopodiformes</taxon>
        <taxon>Octopoda</taxon>
        <taxon>Incirrata</taxon>
        <taxon>Octopodidae</taxon>
        <taxon>Octopus</taxon>
    </lineage>
</organism>
<evidence type="ECO:0000256" key="3">
    <source>
        <dbReference type="ARBA" id="ARBA00022771"/>
    </source>
</evidence>
<keyword evidence="3 5" id="KW-0863">Zinc-finger</keyword>
<keyword evidence="8" id="KW-1185">Reference proteome</keyword>
<gene>
    <name evidence="7" type="ORF">OCTVUL_1B024878</name>
</gene>
<dbReference type="GO" id="GO:0008270">
    <property type="term" value="F:zinc ion binding"/>
    <property type="evidence" value="ECO:0007669"/>
    <property type="project" value="UniProtKB-KW"/>
</dbReference>
<feature type="domain" description="C2H2-type" evidence="6">
    <location>
        <begin position="45"/>
        <end position="72"/>
    </location>
</feature>
<dbReference type="SUPFAM" id="SSF57667">
    <property type="entry name" value="beta-beta-alpha zinc fingers"/>
    <property type="match status" value="1"/>
</dbReference>
<dbReference type="FunFam" id="3.30.160.60:FF:000290">
    <property type="entry name" value="Zinc finger protein 697 isoform X1"/>
    <property type="match status" value="1"/>
</dbReference>
<dbReference type="PANTHER" id="PTHR23235">
    <property type="entry name" value="KRUEPPEL-LIKE TRANSCRIPTION FACTOR"/>
    <property type="match status" value="1"/>
</dbReference>